<dbReference type="Ensembl" id="ENSACLT00000036196.2">
    <property type="protein sequence ID" value="ENSACLP00000035365.2"/>
    <property type="gene ID" value="ENSACLG00000023913.2"/>
</dbReference>
<keyword evidence="8" id="KW-1185">Reference proteome</keyword>
<reference evidence="7" key="3">
    <citation type="submission" date="2025-08" db="UniProtKB">
        <authorList>
            <consortium name="Ensembl"/>
        </authorList>
    </citation>
    <scope>IDENTIFICATION</scope>
</reference>
<evidence type="ECO:0000256" key="1">
    <source>
        <dbReference type="ARBA" id="ARBA00022723"/>
    </source>
</evidence>
<evidence type="ECO:0000256" key="2">
    <source>
        <dbReference type="ARBA" id="ARBA00022771"/>
    </source>
</evidence>
<protein>
    <recommendedName>
        <fullName evidence="6">C2H2-type domain-containing protein</fullName>
    </recommendedName>
</protein>
<feature type="domain" description="C2H2-type" evidence="6">
    <location>
        <begin position="213"/>
        <end position="235"/>
    </location>
</feature>
<dbReference type="InterPro" id="IPR040048">
    <property type="entry name" value="ZNF277"/>
</dbReference>
<keyword evidence="3" id="KW-0862">Zinc</keyword>
<feature type="compositionally biased region" description="Basic and acidic residues" evidence="5">
    <location>
        <begin position="1"/>
        <end position="14"/>
    </location>
</feature>
<organism evidence="7 8">
    <name type="scientific">Astatotilapia calliptera</name>
    <name type="common">Eastern happy</name>
    <name type="synonym">Chromis callipterus</name>
    <dbReference type="NCBI Taxonomy" id="8154"/>
    <lineage>
        <taxon>Eukaryota</taxon>
        <taxon>Metazoa</taxon>
        <taxon>Chordata</taxon>
        <taxon>Craniata</taxon>
        <taxon>Vertebrata</taxon>
        <taxon>Euteleostomi</taxon>
        <taxon>Actinopterygii</taxon>
        <taxon>Neopterygii</taxon>
        <taxon>Teleostei</taxon>
        <taxon>Neoteleostei</taxon>
        <taxon>Acanthomorphata</taxon>
        <taxon>Ovalentaria</taxon>
        <taxon>Cichlomorphae</taxon>
        <taxon>Cichliformes</taxon>
        <taxon>Cichlidae</taxon>
        <taxon>African cichlids</taxon>
        <taxon>Pseudocrenilabrinae</taxon>
        <taxon>Haplochromini</taxon>
        <taxon>Astatotilapia</taxon>
    </lineage>
</organism>
<dbReference type="PANTHER" id="PTHR13267">
    <property type="entry name" value="ZINC FINGER PROTEIN 277"/>
    <property type="match status" value="1"/>
</dbReference>
<dbReference type="GeneTree" id="ENSGT00390000010852"/>
<evidence type="ECO:0000256" key="4">
    <source>
        <dbReference type="ARBA" id="ARBA00034119"/>
    </source>
</evidence>
<name>A0A3P8R0B6_ASTCA</name>
<dbReference type="Proteomes" id="UP000265100">
    <property type="component" value="Chromosome 7"/>
</dbReference>
<feature type="region of interest" description="Disordered" evidence="5">
    <location>
        <begin position="1"/>
        <end position="21"/>
    </location>
</feature>
<dbReference type="SUPFAM" id="SSF57667">
    <property type="entry name" value="beta-beta-alpha zinc fingers"/>
    <property type="match status" value="1"/>
</dbReference>
<dbReference type="PANTHER" id="PTHR13267:SF3">
    <property type="entry name" value="ZINC FINGER PROTEIN 277"/>
    <property type="match status" value="1"/>
</dbReference>
<dbReference type="InterPro" id="IPR041661">
    <property type="entry name" value="ZN622/Rei1/Reh1_Znf-C2H2"/>
</dbReference>
<dbReference type="GO" id="GO:0008270">
    <property type="term" value="F:zinc ion binding"/>
    <property type="evidence" value="ECO:0007669"/>
    <property type="project" value="UniProtKB-KW"/>
</dbReference>
<dbReference type="Pfam" id="PF12756">
    <property type="entry name" value="zf-C2H2_2"/>
    <property type="match status" value="1"/>
</dbReference>
<evidence type="ECO:0000256" key="3">
    <source>
        <dbReference type="ARBA" id="ARBA00022833"/>
    </source>
</evidence>
<evidence type="ECO:0000313" key="8">
    <source>
        <dbReference type="Proteomes" id="UP000265100"/>
    </source>
</evidence>
<dbReference type="PROSITE" id="PS00028">
    <property type="entry name" value="ZINC_FINGER_C2H2_1"/>
    <property type="match status" value="1"/>
</dbReference>
<evidence type="ECO:0000313" key="7">
    <source>
        <dbReference type="Ensembl" id="ENSACLP00000035365.2"/>
    </source>
</evidence>
<keyword evidence="1" id="KW-0479">Metal-binding</keyword>
<reference evidence="7" key="4">
    <citation type="submission" date="2025-09" db="UniProtKB">
        <authorList>
            <consortium name="Ensembl"/>
        </authorList>
    </citation>
    <scope>IDENTIFICATION</scope>
</reference>
<proteinExistence type="inferred from homology"/>
<dbReference type="AlphaFoldDB" id="A0A3P8R0B6"/>
<comment type="similarity">
    <text evidence="4">Belongs to the ZNF277 family.</text>
</comment>
<evidence type="ECO:0000259" key="6">
    <source>
        <dbReference type="PROSITE" id="PS00028"/>
    </source>
</evidence>
<dbReference type="Bgee" id="ENSACLG00000023913">
    <property type="expression patterns" value="Expressed in anal fin and 8 other cell types or tissues"/>
</dbReference>
<keyword evidence="2" id="KW-0863">Zinc-finger</keyword>
<reference evidence="7 8" key="1">
    <citation type="submission" date="2018-05" db="EMBL/GenBank/DDBJ databases">
        <authorList>
            <person name="Datahose"/>
        </authorList>
    </citation>
    <scope>NUCLEOTIDE SEQUENCE</scope>
</reference>
<reference evidence="8" key="2">
    <citation type="submission" date="2023-03" db="EMBL/GenBank/DDBJ databases">
        <authorList>
            <consortium name="Wellcome Sanger Institute Data Sharing"/>
        </authorList>
    </citation>
    <scope>NUCLEOTIDE SEQUENCE [LARGE SCALE GENOMIC DNA]</scope>
</reference>
<sequence length="311" mass="35215">MAASEPSKDGKDSILEPLCFPDQPADISSSPGVQCPGSEPLVCLFCSESVPPPRKDVLLRHLLMEHKLVIADVKLIADVPKYLLYWKGRFLEQPLTDFCSVIKTNSTGPVGFPSVLETSRVLDESRQKVELPEIISFHLCIVRSDWSDWQAHPVSAVCLFCDHQSETLEQIYAHMKEAHGFDLHLLKTELNLKFYQQVKLVNFIRRQIHQSRCYGCTRMFDCRADALRHIAAEGHVMKLPEMSAWDQPQYYFPTYENDALLCTLSDSEEGDGDEEHRGEEIPVIAEDISNLRALKQSSVLKQLLKERGGSS</sequence>
<dbReference type="InterPro" id="IPR036236">
    <property type="entry name" value="Znf_C2H2_sf"/>
</dbReference>
<evidence type="ECO:0000256" key="5">
    <source>
        <dbReference type="SAM" id="MobiDB-lite"/>
    </source>
</evidence>
<dbReference type="InterPro" id="IPR013087">
    <property type="entry name" value="Znf_C2H2_type"/>
</dbReference>
<accession>A0A3P8R0B6</accession>